<keyword evidence="9" id="KW-1278">Translocase</keyword>
<dbReference type="Pfam" id="PF00690">
    <property type="entry name" value="Cation_ATPase_N"/>
    <property type="match status" value="1"/>
</dbReference>
<keyword evidence="6" id="KW-0547">Nucleotide-binding</keyword>
<dbReference type="EMBL" id="JACHWZ010000024">
    <property type="protein sequence ID" value="MBB3063109.1"/>
    <property type="molecule type" value="Genomic_DNA"/>
</dbReference>
<dbReference type="FunFam" id="2.70.150.10:FF:000160">
    <property type="entry name" value="Sarcoplasmic/endoplasmic reticulum calcium ATPase 1"/>
    <property type="match status" value="1"/>
</dbReference>
<dbReference type="InterPro" id="IPR008250">
    <property type="entry name" value="ATPase_P-typ_transduc_dom_A_sf"/>
</dbReference>
<feature type="transmembrane region" description="Helical" evidence="12">
    <location>
        <begin position="761"/>
        <end position="784"/>
    </location>
</feature>
<protein>
    <submittedName>
        <fullName evidence="14">Magnesium-transporting ATPase (P-type)</fullName>
    </submittedName>
</protein>
<dbReference type="InterPro" id="IPR004014">
    <property type="entry name" value="ATPase_P-typ_cation-transptr_N"/>
</dbReference>
<sequence length="907" mass="97673">MESEHNWHELSQQQVLSEMETTTQGLSENEALARLDTHGLNRLPALPRRGVLLRFVVHFNNILIYVLLGAALITSLLDHWVDTAVILAVVFVNAVIGFAQEGKAEKAMDAIRLMLAPRAAVLRGNQRHTIEGEKLVPGDVVLLEAGDKVPADLRLLKAHGLQVQEAILTGESVAVEKQTDPVDAEAPLGDRSCLAYSGTTITSGQGAGVVVATGAATEIGRISDLLAGVETLTTPLVEQMGTFAKWLALFILAIAALIFAFGLFVQHHEFSELFMAVVGLSVAAIPEGLPAVLTITLAVGVQAMAQRNAIVRRLPAIETLGSVSVICTDKTGTLTRNEMSVASVVMQGHRYTVEGEGYEPLGTIKLEGSPVSPPDHQPLTELARVAALCNDAELKKREDTWTVEGDPMEGALLALSAKAGTDGPEARSQWTRTDIIPFDSRHKFMATLNHNHENHALIAVKGAPEQILSMCKEHRTEEGGTAPLEETYWRKQADNIAAQGQRVLALATKPVVPEHTVLEQSDVEGTLIFLGLVGLIDPPRQEAIAAVAECHGAGIRVKMITGDHVATAKAIGLQIGLQRPEKALTGADIDNLDDTALGMEVLDVDIFARTSPEHKLRLVTALQAHGITVAMTGDGVNDAPALKRADVGIAMGLKGSEAAKEASELVLADDNFASIVAAVREGRTVYDNIKKVISWTLPTNAGEASTIIVALMLGMVLPITPIQILWVNLITAITLGIALAFEPTEENTMHRPPRQRGQPLLTGVLVWHIALVGILFLCGVFGIYTYAIDQQYSLELARTMAMNTLVVMEIFHLFFIRNMYGTSLTWKAVHGTRVVWMAVIVVTAGQFAITYLPPLQRIFITESVPILDGVIIVGIGAALFAIIEIEKQIRIRLSRPAGSSDSLILQK</sequence>
<dbReference type="GO" id="GO:1902600">
    <property type="term" value="P:proton transmembrane transport"/>
    <property type="evidence" value="ECO:0007669"/>
    <property type="project" value="TreeGrafter"/>
</dbReference>
<dbReference type="PRINTS" id="PR00119">
    <property type="entry name" value="CATATPASE"/>
</dbReference>
<dbReference type="GO" id="GO:0005886">
    <property type="term" value="C:plasma membrane"/>
    <property type="evidence" value="ECO:0007669"/>
    <property type="project" value="UniProtKB-SubCell"/>
</dbReference>
<dbReference type="Gene3D" id="2.70.150.10">
    <property type="entry name" value="Calcium-transporting ATPase, cytoplasmic transduction domain A"/>
    <property type="match status" value="1"/>
</dbReference>
<keyword evidence="3" id="KW-1003">Cell membrane</keyword>
<organism evidence="14 15">
    <name type="scientific">Microbulbifer rhizosphaerae</name>
    <dbReference type="NCBI Taxonomy" id="1562603"/>
    <lineage>
        <taxon>Bacteria</taxon>
        <taxon>Pseudomonadati</taxon>
        <taxon>Pseudomonadota</taxon>
        <taxon>Gammaproteobacteria</taxon>
        <taxon>Cellvibrionales</taxon>
        <taxon>Microbulbiferaceae</taxon>
        <taxon>Microbulbifer</taxon>
    </lineage>
</organism>
<dbReference type="SUPFAM" id="SSF56784">
    <property type="entry name" value="HAD-like"/>
    <property type="match status" value="1"/>
</dbReference>
<reference evidence="14 15" key="1">
    <citation type="submission" date="2020-08" db="EMBL/GenBank/DDBJ databases">
        <title>Genomic Encyclopedia of Type Strains, Phase III (KMG-III): the genomes of soil and plant-associated and newly described type strains.</title>
        <authorList>
            <person name="Whitman W."/>
        </authorList>
    </citation>
    <scope>NUCLEOTIDE SEQUENCE [LARGE SCALE GENOMIC DNA]</scope>
    <source>
        <strain evidence="14 15">CECT 8799</strain>
    </source>
</reference>
<evidence type="ECO:0000256" key="10">
    <source>
        <dbReference type="ARBA" id="ARBA00022989"/>
    </source>
</evidence>
<keyword evidence="7" id="KW-0067">ATP-binding</keyword>
<comment type="subcellular location">
    <subcellularLocation>
        <location evidence="1">Cell membrane</location>
        <topology evidence="1">Multi-pass membrane protein</topology>
    </subcellularLocation>
</comment>
<dbReference type="Gene3D" id="1.20.1110.10">
    <property type="entry name" value="Calcium-transporting ATPase, transmembrane domain"/>
    <property type="match status" value="1"/>
</dbReference>
<evidence type="ECO:0000256" key="8">
    <source>
        <dbReference type="ARBA" id="ARBA00022842"/>
    </source>
</evidence>
<accession>A0A7W4WF56</accession>
<feature type="transmembrane region" description="Helical" evidence="12">
    <location>
        <begin position="796"/>
        <end position="814"/>
    </location>
</feature>
<evidence type="ECO:0000313" key="15">
    <source>
        <dbReference type="Proteomes" id="UP000535937"/>
    </source>
</evidence>
<evidence type="ECO:0000313" key="14">
    <source>
        <dbReference type="EMBL" id="MBB3063109.1"/>
    </source>
</evidence>
<dbReference type="InterPro" id="IPR023299">
    <property type="entry name" value="ATPase_P-typ_cyto_dom_N"/>
</dbReference>
<dbReference type="PROSITE" id="PS00154">
    <property type="entry name" value="ATPASE_E1_E2"/>
    <property type="match status" value="1"/>
</dbReference>
<dbReference type="GO" id="GO:1990573">
    <property type="term" value="P:potassium ion import across plasma membrane"/>
    <property type="evidence" value="ECO:0007669"/>
    <property type="project" value="TreeGrafter"/>
</dbReference>
<dbReference type="InterPro" id="IPR006068">
    <property type="entry name" value="ATPase_P-typ_cation-transptr_C"/>
</dbReference>
<dbReference type="InterPro" id="IPR050510">
    <property type="entry name" value="Cation_transp_ATPase_P-type"/>
</dbReference>
<feature type="transmembrane region" description="Helical" evidence="12">
    <location>
        <begin position="51"/>
        <end position="73"/>
    </location>
</feature>
<dbReference type="InterPro" id="IPR023214">
    <property type="entry name" value="HAD_sf"/>
</dbReference>
<gene>
    <name evidence="14" type="ORF">FHS09_003961</name>
</gene>
<evidence type="ECO:0000256" key="6">
    <source>
        <dbReference type="ARBA" id="ARBA00022741"/>
    </source>
</evidence>
<dbReference type="Gene3D" id="3.40.1110.10">
    <property type="entry name" value="Calcium-transporting ATPase, cytoplasmic domain N"/>
    <property type="match status" value="1"/>
</dbReference>
<feature type="transmembrane region" description="Helical" evidence="12">
    <location>
        <begin position="692"/>
        <end position="717"/>
    </location>
</feature>
<dbReference type="Pfam" id="PF13246">
    <property type="entry name" value="Cation_ATPase"/>
    <property type="match status" value="1"/>
</dbReference>
<dbReference type="GO" id="GO:0005524">
    <property type="term" value="F:ATP binding"/>
    <property type="evidence" value="ECO:0007669"/>
    <property type="project" value="UniProtKB-KW"/>
</dbReference>
<dbReference type="InterPro" id="IPR018303">
    <property type="entry name" value="ATPase_P-typ_P_site"/>
</dbReference>
<keyword evidence="11 12" id="KW-0472">Membrane</keyword>
<dbReference type="Gene3D" id="3.40.50.1000">
    <property type="entry name" value="HAD superfamily/HAD-like"/>
    <property type="match status" value="1"/>
</dbReference>
<evidence type="ECO:0000259" key="13">
    <source>
        <dbReference type="SMART" id="SM00831"/>
    </source>
</evidence>
<dbReference type="AlphaFoldDB" id="A0A7W4WF56"/>
<dbReference type="SUPFAM" id="SSF81653">
    <property type="entry name" value="Calcium ATPase, transduction domain A"/>
    <property type="match status" value="1"/>
</dbReference>
<dbReference type="CDD" id="cd02080">
    <property type="entry name" value="P-type_ATPase_cation"/>
    <property type="match status" value="1"/>
</dbReference>
<dbReference type="InterPro" id="IPR044492">
    <property type="entry name" value="P_typ_ATPase_HD_dom"/>
</dbReference>
<dbReference type="Pfam" id="PF00122">
    <property type="entry name" value="E1-E2_ATPase"/>
    <property type="match status" value="1"/>
</dbReference>
<feature type="transmembrane region" description="Helical" evidence="12">
    <location>
        <begin position="723"/>
        <end position="741"/>
    </location>
</feature>
<dbReference type="Pfam" id="PF00689">
    <property type="entry name" value="Cation_ATPase_C"/>
    <property type="match status" value="1"/>
</dbReference>
<keyword evidence="8" id="KW-0460">Magnesium</keyword>
<dbReference type="SUPFAM" id="SSF81660">
    <property type="entry name" value="Metal cation-transporting ATPase, ATP-binding domain N"/>
    <property type="match status" value="1"/>
</dbReference>
<dbReference type="InterPro" id="IPR001757">
    <property type="entry name" value="P_typ_ATPase"/>
</dbReference>
<dbReference type="GO" id="GO:0005391">
    <property type="term" value="F:P-type sodium:potassium-exchanging transporter activity"/>
    <property type="evidence" value="ECO:0007669"/>
    <property type="project" value="TreeGrafter"/>
</dbReference>
<evidence type="ECO:0000256" key="2">
    <source>
        <dbReference type="ARBA" id="ARBA00005675"/>
    </source>
</evidence>
<dbReference type="GO" id="GO:0030007">
    <property type="term" value="P:intracellular potassium ion homeostasis"/>
    <property type="evidence" value="ECO:0007669"/>
    <property type="project" value="TreeGrafter"/>
</dbReference>
<evidence type="ECO:0000256" key="5">
    <source>
        <dbReference type="ARBA" id="ARBA00022692"/>
    </source>
</evidence>
<comment type="similarity">
    <text evidence="2">Belongs to the cation transport ATPase (P-type) (TC 3.A.3) family. Type IIA subfamily.</text>
</comment>
<feature type="domain" description="Cation-transporting P-type ATPase N-terminal" evidence="13">
    <location>
        <begin position="6"/>
        <end position="79"/>
    </location>
</feature>
<dbReference type="SUPFAM" id="SSF81665">
    <property type="entry name" value="Calcium ATPase, transmembrane domain M"/>
    <property type="match status" value="1"/>
</dbReference>
<evidence type="ECO:0000256" key="7">
    <source>
        <dbReference type="ARBA" id="ARBA00022840"/>
    </source>
</evidence>
<dbReference type="InterPro" id="IPR036412">
    <property type="entry name" value="HAD-like_sf"/>
</dbReference>
<comment type="caution">
    <text evidence="14">The sequence shown here is derived from an EMBL/GenBank/DDBJ whole genome shotgun (WGS) entry which is preliminary data.</text>
</comment>
<keyword evidence="10 12" id="KW-1133">Transmembrane helix</keyword>
<dbReference type="PANTHER" id="PTHR43294:SF21">
    <property type="entry name" value="CATION TRANSPORTING ATPASE"/>
    <property type="match status" value="1"/>
</dbReference>
<evidence type="ECO:0000256" key="4">
    <source>
        <dbReference type="ARBA" id="ARBA00022553"/>
    </source>
</evidence>
<keyword evidence="5 12" id="KW-0812">Transmembrane</keyword>
<dbReference type="PANTHER" id="PTHR43294">
    <property type="entry name" value="SODIUM/POTASSIUM-TRANSPORTING ATPASE SUBUNIT ALPHA"/>
    <property type="match status" value="1"/>
</dbReference>
<dbReference type="SMART" id="SM00831">
    <property type="entry name" value="Cation_ATPase_N"/>
    <property type="match status" value="1"/>
</dbReference>
<evidence type="ECO:0000256" key="1">
    <source>
        <dbReference type="ARBA" id="ARBA00004651"/>
    </source>
</evidence>
<keyword evidence="4" id="KW-0597">Phosphoprotein</keyword>
<feature type="transmembrane region" description="Helical" evidence="12">
    <location>
        <begin position="273"/>
        <end position="299"/>
    </location>
</feature>
<dbReference type="SFLD" id="SFLDF00027">
    <property type="entry name" value="p-type_atpase"/>
    <property type="match status" value="1"/>
</dbReference>
<dbReference type="GO" id="GO:0036376">
    <property type="term" value="P:sodium ion export across plasma membrane"/>
    <property type="evidence" value="ECO:0007669"/>
    <property type="project" value="TreeGrafter"/>
</dbReference>
<dbReference type="NCBIfam" id="TIGR01494">
    <property type="entry name" value="ATPase_P-type"/>
    <property type="match status" value="2"/>
</dbReference>
<feature type="transmembrane region" description="Helical" evidence="12">
    <location>
        <begin position="246"/>
        <end position="267"/>
    </location>
</feature>
<dbReference type="GO" id="GO:0006883">
    <property type="term" value="P:intracellular sodium ion homeostasis"/>
    <property type="evidence" value="ECO:0007669"/>
    <property type="project" value="TreeGrafter"/>
</dbReference>
<feature type="transmembrane region" description="Helical" evidence="12">
    <location>
        <begin position="864"/>
        <end position="885"/>
    </location>
</feature>
<dbReference type="Proteomes" id="UP000535937">
    <property type="component" value="Unassembled WGS sequence"/>
</dbReference>
<evidence type="ECO:0000256" key="11">
    <source>
        <dbReference type="ARBA" id="ARBA00023136"/>
    </source>
</evidence>
<evidence type="ECO:0000256" key="12">
    <source>
        <dbReference type="SAM" id="Phobius"/>
    </source>
</evidence>
<dbReference type="SFLD" id="SFLDS00003">
    <property type="entry name" value="Haloacid_Dehalogenase"/>
    <property type="match status" value="1"/>
</dbReference>
<feature type="transmembrane region" description="Helical" evidence="12">
    <location>
        <begin position="79"/>
        <end position="99"/>
    </location>
</feature>
<evidence type="ECO:0000256" key="3">
    <source>
        <dbReference type="ARBA" id="ARBA00022475"/>
    </source>
</evidence>
<dbReference type="GO" id="GO:0016887">
    <property type="term" value="F:ATP hydrolysis activity"/>
    <property type="evidence" value="ECO:0007669"/>
    <property type="project" value="InterPro"/>
</dbReference>
<feature type="transmembrane region" description="Helical" evidence="12">
    <location>
        <begin position="834"/>
        <end position="852"/>
    </location>
</feature>
<dbReference type="InterPro" id="IPR023298">
    <property type="entry name" value="ATPase_P-typ_TM_dom_sf"/>
</dbReference>
<dbReference type="SFLD" id="SFLDG00002">
    <property type="entry name" value="C1.7:_P-type_atpase_like"/>
    <property type="match status" value="1"/>
</dbReference>
<dbReference type="InterPro" id="IPR059000">
    <property type="entry name" value="ATPase_P-type_domA"/>
</dbReference>
<dbReference type="RefSeq" id="WP_183462994.1">
    <property type="nucleotide sequence ID" value="NZ_JACHWZ010000024.1"/>
</dbReference>
<evidence type="ECO:0000256" key="9">
    <source>
        <dbReference type="ARBA" id="ARBA00022967"/>
    </source>
</evidence>
<keyword evidence="15" id="KW-1185">Reference proteome</keyword>
<proteinExistence type="inferred from homology"/>
<dbReference type="PRINTS" id="PR00120">
    <property type="entry name" value="HATPASE"/>
</dbReference>
<name>A0A7W4WF56_9GAMM</name>